<sequence length="49" mass="5462">MNKINATQILPIAMILLDVGAAVVCLWHKDHRRAVYWLAAAVLNVTVTF</sequence>
<protein>
    <submittedName>
        <fullName evidence="2">Uncharacterized protein</fullName>
    </submittedName>
</protein>
<evidence type="ECO:0000256" key="1">
    <source>
        <dbReference type="SAM" id="Phobius"/>
    </source>
</evidence>
<keyword evidence="1" id="KW-0472">Membrane</keyword>
<keyword evidence="1" id="KW-0812">Transmembrane</keyword>
<keyword evidence="1" id="KW-1133">Transmembrane helix</keyword>
<reference evidence="2" key="1">
    <citation type="journal article" date="2021" name="Proc. Natl. Acad. Sci. U.S.A.">
        <title>A Catalog of Tens of Thousands of Viruses from Human Metagenomes Reveals Hidden Associations with Chronic Diseases.</title>
        <authorList>
            <person name="Tisza M.J."/>
            <person name="Buck C.B."/>
        </authorList>
    </citation>
    <scope>NUCLEOTIDE SEQUENCE</scope>
    <source>
        <strain evidence="2">Ct4tH12</strain>
    </source>
</reference>
<organism evidence="2">
    <name type="scientific">Myoviridae sp. ct4tH12</name>
    <dbReference type="NCBI Taxonomy" id="2825031"/>
    <lineage>
        <taxon>Viruses</taxon>
        <taxon>Duplodnaviria</taxon>
        <taxon>Heunggongvirae</taxon>
        <taxon>Uroviricota</taxon>
        <taxon>Caudoviricetes</taxon>
    </lineage>
</organism>
<feature type="transmembrane region" description="Helical" evidence="1">
    <location>
        <begin position="6"/>
        <end position="27"/>
    </location>
</feature>
<proteinExistence type="predicted"/>
<name>A0A8S5PX21_9CAUD</name>
<dbReference type="EMBL" id="BK015534">
    <property type="protein sequence ID" value="DAE11559.1"/>
    <property type="molecule type" value="Genomic_DNA"/>
</dbReference>
<evidence type="ECO:0000313" key="2">
    <source>
        <dbReference type="EMBL" id="DAE11559.1"/>
    </source>
</evidence>
<accession>A0A8S5PX21</accession>